<feature type="transmembrane region" description="Helical" evidence="1">
    <location>
        <begin position="79"/>
        <end position="101"/>
    </location>
</feature>
<feature type="transmembrane region" description="Helical" evidence="1">
    <location>
        <begin position="122"/>
        <end position="142"/>
    </location>
</feature>
<evidence type="ECO:0000313" key="2">
    <source>
        <dbReference type="Proteomes" id="UP000095282"/>
    </source>
</evidence>
<feature type="transmembrane region" description="Helical" evidence="1">
    <location>
        <begin position="148"/>
        <end position="169"/>
    </location>
</feature>
<protein>
    <submittedName>
        <fullName evidence="3">Ion_trans domain-containing protein</fullName>
    </submittedName>
</protein>
<dbReference type="WBParaSite" id="Csp11.Scaffold629.g15703.t1">
    <property type="protein sequence ID" value="Csp11.Scaffold629.g15703.t1"/>
    <property type="gene ID" value="Csp11.Scaffold629.g15703"/>
</dbReference>
<keyword evidence="1" id="KW-1133">Transmembrane helix</keyword>
<keyword evidence="1" id="KW-0812">Transmembrane</keyword>
<accession>A0A1I7U7R3</accession>
<dbReference type="Proteomes" id="UP000095282">
    <property type="component" value="Unplaced"/>
</dbReference>
<reference evidence="3" key="1">
    <citation type="submission" date="2016-11" db="UniProtKB">
        <authorList>
            <consortium name="WormBaseParasite"/>
        </authorList>
    </citation>
    <scope>IDENTIFICATION</scope>
</reference>
<keyword evidence="1" id="KW-0472">Membrane</keyword>
<keyword evidence="2" id="KW-1185">Reference proteome</keyword>
<organism evidence="2 3">
    <name type="scientific">Caenorhabditis tropicalis</name>
    <dbReference type="NCBI Taxonomy" id="1561998"/>
    <lineage>
        <taxon>Eukaryota</taxon>
        <taxon>Metazoa</taxon>
        <taxon>Ecdysozoa</taxon>
        <taxon>Nematoda</taxon>
        <taxon>Chromadorea</taxon>
        <taxon>Rhabditida</taxon>
        <taxon>Rhabditina</taxon>
        <taxon>Rhabditomorpha</taxon>
        <taxon>Rhabditoidea</taxon>
        <taxon>Rhabditidae</taxon>
        <taxon>Peloderinae</taxon>
        <taxon>Caenorhabditis</taxon>
    </lineage>
</organism>
<sequence length="232" mass="26235">MADVEETTNRSSVEEEVRIPRKLEYTSHKFAAIMFTTDEFFWFAFIALYIYLVIVTHSARLLPADQNKFKNSAEAEDLPVFPLFVTSEVLKLIIAFASLGVSQSIFQATHASARRAKRVTKYLTVFRVFAGQLDLFMIALGGSESFKYIPLTGYIIGGVLIFLEVVWSFGKLKDDNSLRQNTFSVAIYIAKKLTAPLDEFLFENNDSIELISVSGMELTPPERPMDIADNYI</sequence>
<proteinExistence type="predicted"/>
<dbReference type="AlphaFoldDB" id="A0A1I7U7R3"/>
<name>A0A1I7U7R3_9PELO</name>
<evidence type="ECO:0000256" key="1">
    <source>
        <dbReference type="SAM" id="Phobius"/>
    </source>
</evidence>
<evidence type="ECO:0000313" key="3">
    <source>
        <dbReference type="WBParaSite" id="Csp11.Scaffold629.g15703.t1"/>
    </source>
</evidence>
<feature type="transmembrane region" description="Helical" evidence="1">
    <location>
        <begin position="40"/>
        <end position="59"/>
    </location>
</feature>